<evidence type="ECO:0000313" key="1">
    <source>
        <dbReference type="EMBL" id="JAD50011.1"/>
    </source>
</evidence>
<name>A0A0A9Q029_ARUDO</name>
<reference evidence="1" key="2">
    <citation type="journal article" date="2015" name="Data Brief">
        <title>Shoot transcriptome of the giant reed, Arundo donax.</title>
        <authorList>
            <person name="Barrero R.A."/>
            <person name="Guerrero F.D."/>
            <person name="Moolhuijzen P."/>
            <person name="Goolsby J.A."/>
            <person name="Tidwell J."/>
            <person name="Bellgard S.E."/>
            <person name="Bellgard M.I."/>
        </authorList>
    </citation>
    <scope>NUCLEOTIDE SEQUENCE</scope>
    <source>
        <tissue evidence="1">Shoot tissue taken approximately 20 cm above the soil surface</tissue>
    </source>
</reference>
<dbReference type="EMBL" id="GBRH01247884">
    <property type="protein sequence ID" value="JAD50011.1"/>
    <property type="molecule type" value="Transcribed_RNA"/>
</dbReference>
<reference evidence="1" key="1">
    <citation type="submission" date="2014-09" db="EMBL/GenBank/DDBJ databases">
        <authorList>
            <person name="Magalhaes I.L.F."/>
            <person name="Oliveira U."/>
            <person name="Santos F.R."/>
            <person name="Vidigal T.H.D.A."/>
            <person name="Brescovit A.D."/>
            <person name="Santos A.J."/>
        </authorList>
    </citation>
    <scope>NUCLEOTIDE SEQUENCE</scope>
    <source>
        <tissue evidence="1">Shoot tissue taken approximately 20 cm above the soil surface</tissue>
    </source>
</reference>
<accession>A0A0A9Q029</accession>
<sequence>MQSIVSFCATDVFNRMELLVDYINLVTMSAFHFSNPLVQVLLN</sequence>
<organism evidence="1">
    <name type="scientific">Arundo donax</name>
    <name type="common">Giant reed</name>
    <name type="synonym">Donax arundinaceus</name>
    <dbReference type="NCBI Taxonomy" id="35708"/>
    <lineage>
        <taxon>Eukaryota</taxon>
        <taxon>Viridiplantae</taxon>
        <taxon>Streptophyta</taxon>
        <taxon>Embryophyta</taxon>
        <taxon>Tracheophyta</taxon>
        <taxon>Spermatophyta</taxon>
        <taxon>Magnoliopsida</taxon>
        <taxon>Liliopsida</taxon>
        <taxon>Poales</taxon>
        <taxon>Poaceae</taxon>
        <taxon>PACMAD clade</taxon>
        <taxon>Arundinoideae</taxon>
        <taxon>Arundineae</taxon>
        <taxon>Arundo</taxon>
    </lineage>
</organism>
<dbReference type="AlphaFoldDB" id="A0A0A9Q029"/>
<proteinExistence type="predicted"/>
<protein>
    <submittedName>
        <fullName evidence="1">Uncharacterized protein</fullName>
    </submittedName>
</protein>